<proteinExistence type="predicted"/>
<gene>
    <name evidence="3" type="ORF">KC729_19845</name>
</gene>
<evidence type="ECO:0000256" key="1">
    <source>
        <dbReference type="SAM" id="MobiDB-lite"/>
    </source>
</evidence>
<dbReference type="GO" id="GO:0016020">
    <property type="term" value="C:membrane"/>
    <property type="evidence" value="ECO:0007669"/>
    <property type="project" value="InterPro"/>
</dbReference>
<dbReference type="InterPro" id="IPR000998">
    <property type="entry name" value="MAM_dom"/>
</dbReference>
<dbReference type="Pfam" id="PF13860">
    <property type="entry name" value="FlgD_ig"/>
    <property type="match status" value="1"/>
</dbReference>
<evidence type="ECO:0000313" key="4">
    <source>
        <dbReference type="Proteomes" id="UP000697710"/>
    </source>
</evidence>
<evidence type="ECO:0000313" key="3">
    <source>
        <dbReference type="EMBL" id="MCA9729947.1"/>
    </source>
</evidence>
<accession>A0A956M3E8</accession>
<evidence type="ECO:0000259" key="2">
    <source>
        <dbReference type="PROSITE" id="PS50060"/>
    </source>
</evidence>
<reference evidence="3" key="2">
    <citation type="journal article" date="2021" name="Microbiome">
        <title>Successional dynamics and alternative stable states in a saline activated sludge microbial community over 9 years.</title>
        <authorList>
            <person name="Wang Y."/>
            <person name="Ye J."/>
            <person name="Ju F."/>
            <person name="Liu L."/>
            <person name="Boyd J.A."/>
            <person name="Deng Y."/>
            <person name="Parks D.H."/>
            <person name="Jiang X."/>
            <person name="Yin X."/>
            <person name="Woodcroft B.J."/>
            <person name="Tyson G.W."/>
            <person name="Hugenholtz P."/>
            <person name="Polz M.F."/>
            <person name="Zhang T."/>
        </authorList>
    </citation>
    <scope>NUCLEOTIDE SEQUENCE</scope>
    <source>
        <strain evidence="3">HKST-UBA01</strain>
    </source>
</reference>
<sequence>YAEDTVSGLHDAAPDGAPTDFYVIAIGDFTELFDNPMETDAGYTVGSPEDTATEGIWEREDPVGVLNGAWQPEDDHTPAGTDCWITGNPPRGAPPFQDELDGRTSFNTPVMDLGTVNMIQGSFWYWTRIATQTPNNYLELRMSGDGGNTWTTVERIYDDTSPEWREHTFRVDPWEFGFTNQVRFQFAAQDGDPTTMEVLVDDWYVEKLAPSTTDVDPSGSPTHLSLRLDGGSPNPFQAATDLRFMLPSKDRVELGIFDVNGRHVRSLISGAREAGEHRVRWDGADDQGHPVASGTYFAKMAVGDWSATRSLVVIR</sequence>
<dbReference type="Proteomes" id="UP000697710">
    <property type="component" value="Unassembled WGS sequence"/>
</dbReference>
<feature type="compositionally biased region" description="Polar residues" evidence="1">
    <location>
        <begin position="211"/>
        <end position="223"/>
    </location>
</feature>
<comment type="caution">
    <text evidence="3">The sequence shown here is derived from an EMBL/GenBank/DDBJ whole genome shotgun (WGS) entry which is preliminary data.</text>
</comment>
<dbReference type="AlphaFoldDB" id="A0A956M3E8"/>
<organism evidence="3 4">
    <name type="scientific">Eiseniibacteriota bacterium</name>
    <dbReference type="NCBI Taxonomy" id="2212470"/>
    <lineage>
        <taxon>Bacteria</taxon>
        <taxon>Candidatus Eiseniibacteriota</taxon>
    </lineage>
</organism>
<reference evidence="3" key="1">
    <citation type="submission" date="2020-04" db="EMBL/GenBank/DDBJ databases">
        <authorList>
            <person name="Zhang T."/>
        </authorList>
    </citation>
    <scope>NUCLEOTIDE SEQUENCE</scope>
    <source>
        <strain evidence="3">HKST-UBA01</strain>
    </source>
</reference>
<dbReference type="InterPro" id="IPR025965">
    <property type="entry name" value="FlgD/Vpr_Ig-like"/>
</dbReference>
<feature type="domain" description="MAM" evidence="2">
    <location>
        <begin position="33"/>
        <end position="202"/>
    </location>
</feature>
<dbReference type="Gene3D" id="2.60.40.4070">
    <property type="match status" value="1"/>
</dbReference>
<feature type="region of interest" description="Disordered" evidence="1">
    <location>
        <begin position="211"/>
        <end position="231"/>
    </location>
</feature>
<feature type="non-terminal residue" evidence="3">
    <location>
        <position position="1"/>
    </location>
</feature>
<dbReference type="EMBL" id="JAGQHR010000913">
    <property type="protein sequence ID" value="MCA9729947.1"/>
    <property type="molecule type" value="Genomic_DNA"/>
</dbReference>
<dbReference type="PROSITE" id="PS50060">
    <property type="entry name" value="MAM_2"/>
    <property type="match status" value="1"/>
</dbReference>
<name>A0A956M3E8_UNCEI</name>
<dbReference type="Gene3D" id="2.60.120.260">
    <property type="entry name" value="Galactose-binding domain-like"/>
    <property type="match status" value="1"/>
</dbReference>
<protein>
    <recommendedName>
        <fullName evidence="2">MAM domain-containing protein</fullName>
    </recommendedName>
</protein>